<organism evidence="3 4">
    <name type="scientific">Oribacterium sinus</name>
    <dbReference type="NCBI Taxonomy" id="237576"/>
    <lineage>
        <taxon>Bacteria</taxon>
        <taxon>Bacillati</taxon>
        <taxon>Bacillota</taxon>
        <taxon>Clostridia</taxon>
        <taxon>Lachnospirales</taxon>
        <taxon>Lachnospiraceae</taxon>
        <taxon>Oribacterium</taxon>
    </lineage>
</organism>
<dbReference type="InterPro" id="IPR027417">
    <property type="entry name" value="P-loop_NTPase"/>
</dbReference>
<reference evidence="3 4" key="1">
    <citation type="submission" date="2020-08" db="EMBL/GenBank/DDBJ databases">
        <title>Genomic Encyclopedia of Type Strains, Phase IV (KMG-IV): sequencing the most valuable type-strain genomes for metagenomic binning, comparative biology and taxonomic classification.</title>
        <authorList>
            <person name="Goeker M."/>
        </authorList>
    </citation>
    <scope>NUCLEOTIDE SEQUENCE [LARGE SCALE GENOMIC DNA]</scope>
    <source>
        <strain evidence="3 4">DSM 17245</strain>
    </source>
</reference>
<evidence type="ECO:0008006" key="5">
    <source>
        <dbReference type="Google" id="ProtNLM"/>
    </source>
</evidence>
<evidence type="ECO:0000259" key="2">
    <source>
        <dbReference type="Pfam" id="PF03008"/>
    </source>
</evidence>
<dbReference type="InterPro" id="IPR011579">
    <property type="entry name" value="ATPase_dom"/>
</dbReference>
<accession>A0A7W9SDI9</accession>
<sequence length="483" mass="55845">MFIGRQNELIFFNNKYNENGGQLIVLYGRRRVGKTETLREFCKGKPHVFFSCTETTDAVQLRNFSNCMLREEIPAKNYISTFHDWETAFRSILELPYGEEKKLLIIDEFPYMCHGNKSIPSILQNLWDMELRDKNVMLVLCGSAMSFMEKELLAEKNPLYGRATGIYKMQEMGFYDAAKFFPNYSAKDKLLSYAILGGIPHYLCQWNSNLSLEENIKRNILTKGCILYSEVEFLLHQELRETPIYNSIIEAVALGNTKLNAISQKSLVEDISKTSVYLKNLMELGIVEREFSVDAGIKEHGNSNRGIYRLTDNYFRFWYAFCFTNFSQLEDGDVDGVYEYLVKPMLQRFASITFESVCHEFVREMQKKNALPFRYAKMGRWMGKTTVRDESMPKGVRIAESEIDLLCISADAKQYLLGECKLKTSPFSYSEYLDTLAKLSSLKKESKFYYALFSESGFDEKIIAEASGNNTMLCTLEQIVNYK</sequence>
<dbReference type="Pfam" id="PF01637">
    <property type="entry name" value="ATPase_2"/>
    <property type="match status" value="1"/>
</dbReference>
<dbReference type="SUPFAM" id="SSF52540">
    <property type="entry name" value="P-loop containing nucleoside triphosphate hydrolases"/>
    <property type="match status" value="1"/>
</dbReference>
<dbReference type="GeneID" id="85013683"/>
<dbReference type="RefSeq" id="WP_183681550.1">
    <property type="nucleotide sequence ID" value="NZ_JACHHH010000001.1"/>
</dbReference>
<dbReference type="EMBL" id="JACHHH010000001">
    <property type="protein sequence ID" value="MBB6040148.1"/>
    <property type="molecule type" value="Genomic_DNA"/>
</dbReference>
<feature type="domain" description="ATPase" evidence="1">
    <location>
        <begin position="2"/>
        <end position="204"/>
    </location>
</feature>
<dbReference type="PANTHER" id="PTHR34704">
    <property type="entry name" value="ATPASE"/>
    <property type="match status" value="1"/>
</dbReference>
<protein>
    <recommendedName>
        <fullName evidence="5">ATP-binding protein</fullName>
    </recommendedName>
</protein>
<proteinExistence type="predicted"/>
<evidence type="ECO:0000259" key="1">
    <source>
        <dbReference type="Pfam" id="PF01637"/>
    </source>
</evidence>
<dbReference type="GO" id="GO:0005524">
    <property type="term" value="F:ATP binding"/>
    <property type="evidence" value="ECO:0007669"/>
    <property type="project" value="InterPro"/>
</dbReference>
<dbReference type="InterPro" id="IPR004256">
    <property type="entry name" value="DUF234"/>
</dbReference>
<dbReference type="Pfam" id="PF03008">
    <property type="entry name" value="DUF234"/>
    <property type="match status" value="1"/>
</dbReference>
<dbReference type="Proteomes" id="UP000522163">
    <property type="component" value="Unassembled WGS sequence"/>
</dbReference>
<name>A0A7W9SDI9_9FIRM</name>
<feature type="domain" description="DUF234" evidence="2">
    <location>
        <begin position="318"/>
        <end position="424"/>
    </location>
</feature>
<evidence type="ECO:0000313" key="4">
    <source>
        <dbReference type="Proteomes" id="UP000522163"/>
    </source>
</evidence>
<comment type="caution">
    <text evidence="3">The sequence shown here is derived from an EMBL/GenBank/DDBJ whole genome shotgun (WGS) entry which is preliminary data.</text>
</comment>
<dbReference type="PANTHER" id="PTHR34704:SF1">
    <property type="entry name" value="ATPASE"/>
    <property type="match status" value="1"/>
</dbReference>
<gene>
    <name evidence="3" type="ORF">HNQ46_000109</name>
</gene>
<dbReference type="AlphaFoldDB" id="A0A7W9SDI9"/>
<evidence type="ECO:0000313" key="3">
    <source>
        <dbReference type="EMBL" id="MBB6040148.1"/>
    </source>
</evidence>
<dbReference type="Gene3D" id="3.40.50.300">
    <property type="entry name" value="P-loop containing nucleotide triphosphate hydrolases"/>
    <property type="match status" value="1"/>
</dbReference>